<evidence type="ECO:0000259" key="5">
    <source>
        <dbReference type="Pfam" id="PF00389"/>
    </source>
</evidence>
<evidence type="ECO:0000256" key="4">
    <source>
        <dbReference type="RuleBase" id="RU003719"/>
    </source>
</evidence>
<dbReference type="InterPro" id="IPR050418">
    <property type="entry name" value="D-iso_2-hydroxyacid_DH_PdxB"/>
</dbReference>
<sequence>MKVYITDCDRDNINIEKEVLKKAGIDLILKKAVSEDEVIEQCKDGEIFIVQYAKITRKVMENCPDLKCIVRYGVGVDTVDVEAATELGIQVGNVPDYGMNEVADHAISLALCFLRKINIMNNFTKNDKWDYTEAIPIHRFSTLTAGVVGLGRIGSNFAKKMSALGFKVIGYDQYKKNIKELDFVKMVDFEGLLKESDFISIHCPADNNIDLFDKDAFSKMKKTSFIINTARGGIINEEALEWALSNEIIAGACLDCMTNEPVDKSNLLFKYENVIVSPHIAWYSEESAQELKRKVAEEAVRFAKGEDIHYPINKIR</sequence>
<dbReference type="eggNOG" id="COG1052">
    <property type="taxonomic scope" value="Bacteria"/>
</dbReference>
<dbReference type="RefSeq" id="WP_004826908.1">
    <property type="nucleotide sequence ID" value="NZ_GG666044.1"/>
</dbReference>
<dbReference type="InterPro" id="IPR043322">
    <property type="entry name" value="CtBP"/>
</dbReference>
<evidence type="ECO:0000256" key="2">
    <source>
        <dbReference type="ARBA" id="ARBA00023002"/>
    </source>
</evidence>
<reference evidence="7 8" key="1">
    <citation type="submission" date="2008-10" db="EMBL/GenBank/DDBJ databases">
        <authorList>
            <person name="Qin X."/>
            <person name="Bachman B."/>
            <person name="Battles P."/>
            <person name="Bell A."/>
            <person name="Bess C."/>
            <person name="Bickham C."/>
            <person name="Chaboub L."/>
            <person name="Chen D."/>
            <person name="Coyle M."/>
            <person name="Deiros D.R."/>
            <person name="Dinh H."/>
            <person name="Forbes L."/>
            <person name="Fowler G."/>
            <person name="Francisco L."/>
            <person name="Fu Q."/>
            <person name="Gubbala S."/>
            <person name="Hale W."/>
            <person name="Han Y."/>
            <person name="Hemphill L."/>
            <person name="Highlander S.K."/>
            <person name="Hirani K."/>
            <person name="Hogues M."/>
            <person name="Jackson L."/>
            <person name="Jakkamsetti A."/>
            <person name="Javaid M."/>
            <person name="Jiang H."/>
            <person name="Korchina V."/>
            <person name="Kovar C."/>
            <person name="Lara F."/>
            <person name="Lee S."/>
            <person name="Mata R."/>
            <person name="Mathew T."/>
            <person name="Moen C."/>
            <person name="Morales K."/>
            <person name="Munidasa M."/>
            <person name="Nazareth L."/>
            <person name="Ngo R."/>
            <person name="Nguyen L."/>
            <person name="Okwuonu G."/>
            <person name="Ongeri F."/>
            <person name="Patil S."/>
            <person name="Petrosino J."/>
            <person name="Pham C."/>
            <person name="Pham P."/>
            <person name="Pu L.-L."/>
            <person name="Puazo M."/>
            <person name="Raj R."/>
            <person name="Reid J."/>
            <person name="Rouhana J."/>
            <person name="Saada N."/>
            <person name="Shang Y."/>
            <person name="Simmons D."/>
            <person name="Thornton R."/>
            <person name="Warren J."/>
            <person name="Weissenberger G."/>
            <person name="Zhang J."/>
            <person name="Zhang L."/>
            <person name="Zhou C."/>
            <person name="Zhu D."/>
            <person name="Muzny D."/>
            <person name="Worley K."/>
            <person name="Gibbs R."/>
        </authorList>
    </citation>
    <scope>NUCLEOTIDE SEQUENCE [LARGE SCALE GENOMIC DNA]</scope>
    <source>
        <strain evidence="7 8">ATCC 51172</strain>
    </source>
</reference>
<dbReference type="Pfam" id="PF00389">
    <property type="entry name" value="2-Hacid_dh"/>
    <property type="match status" value="1"/>
</dbReference>
<dbReference type="HOGENOM" id="CLU_019796_1_3_9"/>
<accession>C2BF16</accession>
<dbReference type="PROSITE" id="PS00065">
    <property type="entry name" value="D_2_HYDROXYACID_DH_1"/>
    <property type="match status" value="1"/>
</dbReference>
<dbReference type="InterPro" id="IPR029753">
    <property type="entry name" value="D-isomer_DH_CS"/>
</dbReference>
<organism evidence="7 8">
    <name type="scientific">Anaerococcus lactolyticus ATCC 51172</name>
    <dbReference type="NCBI Taxonomy" id="525254"/>
    <lineage>
        <taxon>Bacteria</taxon>
        <taxon>Bacillati</taxon>
        <taxon>Bacillota</taxon>
        <taxon>Tissierellia</taxon>
        <taxon>Tissierellales</taxon>
        <taxon>Peptoniphilaceae</taxon>
        <taxon>Anaerococcus</taxon>
    </lineage>
</organism>
<dbReference type="CDD" id="cd05299">
    <property type="entry name" value="CtBP_dh"/>
    <property type="match status" value="1"/>
</dbReference>
<protein>
    <submittedName>
        <fullName evidence="7">4-phosphoerythronate dehydrogenase</fullName>
        <ecNumber evidence="7">1.1.1.290</ecNumber>
    </submittedName>
</protein>
<dbReference type="GO" id="GO:0003714">
    <property type="term" value="F:transcription corepressor activity"/>
    <property type="evidence" value="ECO:0007669"/>
    <property type="project" value="InterPro"/>
</dbReference>
<dbReference type="PROSITE" id="PS00671">
    <property type="entry name" value="D_2_HYDROXYACID_DH_3"/>
    <property type="match status" value="1"/>
</dbReference>
<evidence type="ECO:0000313" key="8">
    <source>
        <dbReference type="Proteomes" id="UP000005984"/>
    </source>
</evidence>
<dbReference type="STRING" id="525254.HMPREF0072_0936"/>
<dbReference type="EMBL" id="ABYO01000192">
    <property type="protein sequence ID" value="EEI86547.1"/>
    <property type="molecule type" value="Genomic_DNA"/>
</dbReference>
<dbReference type="SUPFAM" id="SSF51735">
    <property type="entry name" value="NAD(P)-binding Rossmann-fold domains"/>
    <property type="match status" value="1"/>
</dbReference>
<feature type="domain" description="D-isomer specific 2-hydroxyacid dehydrogenase catalytic" evidence="5">
    <location>
        <begin position="15"/>
        <end position="313"/>
    </location>
</feature>
<keyword evidence="2 4" id="KW-0560">Oxidoreductase</keyword>
<proteinExistence type="inferred from homology"/>
<dbReference type="GO" id="GO:0051287">
    <property type="term" value="F:NAD binding"/>
    <property type="evidence" value="ECO:0007669"/>
    <property type="project" value="InterPro"/>
</dbReference>
<dbReference type="EC" id="1.1.1.290" evidence="7"/>
<dbReference type="PANTHER" id="PTHR43761">
    <property type="entry name" value="D-ISOMER SPECIFIC 2-HYDROXYACID DEHYDROGENASE FAMILY PROTEIN (AFU_ORTHOLOGUE AFUA_1G13630)"/>
    <property type="match status" value="1"/>
</dbReference>
<dbReference type="PANTHER" id="PTHR43761:SF1">
    <property type="entry name" value="D-ISOMER SPECIFIC 2-HYDROXYACID DEHYDROGENASE CATALYTIC DOMAIN-CONTAINING PROTEIN-RELATED"/>
    <property type="match status" value="1"/>
</dbReference>
<dbReference type="SUPFAM" id="SSF52283">
    <property type="entry name" value="Formate/glycerate dehydrogenase catalytic domain-like"/>
    <property type="match status" value="1"/>
</dbReference>
<keyword evidence="3" id="KW-0520">NAD</keyword>
<evidence type="ECO:0000256" key="3">
    <source>
        <dbReference type="ARBA" id="ARBA00023027"/>
    </source>
</evidence>
<comment type="similarity">
    <text evidence="1 4">Belongs to the D-isomer specific 2-hydroxyacid dehydrogenase family.</text>
</comment>
<dbReference type="InterPro" id="IPR036291">
    <property type="entry name" value="NAD(P)-bd_dom_sf"/>
</dbReference>
<dbReference type="Proteomes" id="UP000005984">
    <property type="component" value="Unassembled WGS sequence"/>
</dbReference>
<dbReference type="Gene3D" id="3.40.50.720">
    <property type="entry name" value="NAD(P)-binding Rossmann-like Domain"/>
    <property type="match status" value="2"/>
</dbReference>
<evidence type="ECO:0000256" key="1">
    <source>
        <dbReference type="ARBA" id="ARBA00005854"/>
    </source>
</evidence>
<dbReference type="Pfam" id="PF02826">
    <property type="entry name" value="2-Hacid_dh_C"/>
    <property type="match status" value="1"/>
</dbReference>
<evidence type="ECO:0000259" key="6">
    <source>
        <dbReference type="Pfam" id="PF02826"/>
    </source>
</evidence>
<dbReference type="InterPro" id="IPR006139">
    <property type="entry name" value="D-isomer_2_OHA_DH_cat_dom"/>
</dbReference>
<evidence type="ECO:0000313" key="7">
    <source>
        <dbReference type="EMBL" id="EEI86547.1"/>
    </source>
</evidence>
<keyword evidence="8" id="KW-1185">Reference proteome</keyword>
<dbReference type="AlphaFoldDB" id="C2BF16"/>
<dbReference type="InterPro" id="IPR006140">
    <property type="entry name" value="D-isomer_DH_NAD-bd"/>
</dbReference>
<dbReference type="GO" id="GO:0033711">
    <property type="term" value="F:4-phosphoerythronate dehydrogenase activity"/>
    <property type="evidence" value="ECO:0007669"/>
    <property type="project" value="UniProtKB-EC"/>
</dbReference>
<feature type="domain" description="D-isomer specific 2-hydroxyacid dehydrogenase NAD-binding" evidence="6">
    <location>
        <begin position="108"/>
        <end position="281"/>
    </location>
</feature>
<dbReference type="InterPro" id="IPR029752">
    <property type="entry name" value="D-isomer_DH_CS1"/>
</dbReference>
<gene>
    <name evidence="7" type="primary">pdxB</name>
    <name evidence="7" type="ORF">HMPREF0072_0936</name>
</gene>
<comment type="caution">
    <text evidence="7">The sequence shown here is derived from an EMBL/GenBank/DDBJ whole genome shotgun (WGS) entry which is preliminary data.</text>
</comment>
<name>C2BF16_9FIRM</name>